<sequence length="151" mass="18230">MYEIKQKEKEQKIRLANEITKIKEKLQLQDEPEEKEENNQDNLPEIRVDEINDDDLEQHSETSETYTELLANIDNTKNLEVNTEDVDMDEKPSTSGLKNPKNFNPKYYNKNYEQHNKEKTMWDKGFNKKWTPKPITGQHDFFRFRLCNRYK</sequence>
<reference evidence="2" key="1">
    <citation type="submission" date="2015-12" db="EMBL/GenBank/DDBJ databases">
        <title>Gene expression during late stages of embryo sac development: a critical building block for successful pollen-pistil interactions.</title>
        <authorList>
            <person name="Liu Y."/>
            <person name="Joly V."/>
            <person name="Sabar M."/>
            <person name="Matton D.P."/>
        </authorList>
    </citation>
    <scope>NUCLEOTIDE SEQUENCE</scope>
</reference>
<evidence type="ECO:0000313" key="2">
    <source>
        <dbReference type="EMBL" id="JAP12137.1"/>
    </source>
</evidence>
<protein>
    <submittedName>
        <fullName evidence="2">Putative ovule protein</fullName>
    </submittedName>
</protein>
<dbReference type="EMBL" id="GEDG01030074">
    <property type="protein sequence ID" value="JAP12137.1"/>
    <property type="molecule type" value="Transcribed_RNA"/>
</dbReference>
<evidence type="ECO:0000256" key="1">
    <source>
        <dbReference type="SAM" id="MobiDB-lite"/>
    </source>
</evidence>
<name>A0A0V0GWJ5_SOLCH</name>
<accession>A0A0V0GWJ5</accession>
<feature type="region of interest" description="Disordered" evidence="1">
    <location>
        <begin position="24"/>
        <end position="108"/>
    </location>
</feature>
<organism evidence="2">
    <name type="scientific">Solanum chacoense</name>
    <name type="common">Chaco potato</name>
    <dbReference type="NCBI Taxonomy" id="4108"/>
    <lineage>
        <taxon>Eukaryota</taxon>
        <taxon>Viridiplantae</taxon>
        <taxon>Streptophyta</taxon>
        <taxon>Embryophyta</taxon>
        <taxon>Tracheophyta</taxon>
        <taxon>Spermatophyta</taxon>
        <taxon>Magnoliopsida</taxon>
        <taxon>eudicotyledons</taxon>
        <taxon>Gunneridae</taxon>
        <taxon>Pentapetalae</taxon>
        <taxon>asterids</taxon>
        <taxon>lamiids</taxon>
        <taxon>Solanales</taxon>
        <taxon>Solanaceae</taxon>
        <taxon>Solanoideae</taxon>
        <taxon>Solaneae</taxon>
        <taxon>Solanum</taxon>
    </lineage>
</organism>
<feature type="compositionally biased region" description="Low complexity" evidence="1">
    <location>
        <begin position="98"/>
        <end position="108"/>
    </location>
</feature>
<proteinExistence type="predicted"/>
<dbReference type="AlphaFoldDB" id="A0A0V0GWJ5"/>